<accession>N1UH53</accession>
<comment type="caution">
    <text evidence="1">The sequence shown here is derived from an EMBL/GenBank/DDBJ whole genome shotgun (WGS) entry which is preliminary data.</text>
</comment>
<evidence type="ECO:0000313" key="1">
    <source>
        <dbReference type="EMBL" id="EMY23211.1"/>
    </source>
</evidence>
<protein>
    <submittedName>
        <fullName evidence="1">Uncharacterized protein</fullName>
    </submittedName>
</protein>
<dbReference type="Proteomes" id="UP000012220">
    <property type="component" value="Unassembled WGS sequence"/>
</dbReference>
<sequence length="55" mass="6907">MNLYKIRRQLSQYQFIHEIFVLRLSFNKKSMPTMVFYRFVLTKKMEEPMFQQLNN</sequence>
<dbReference type="BioCyc" id="LINT1085541:G11IQ-631-MONOMER"/>
<dbReference type="AlphaFoldDB" id="N1UH53"/>
<evidence type="ECO:0000313" key="2">
    <source>
        <dbReference type="Proteomes" id="UP000012220"/>
    </source>
</evidence>
<dbReference type="EMBL" id="AHNY02000253">
    <property type="protein sequence ID" value="EMY23211.1"/>
    <property type="molecule type" value="Genomic_DNA"/>
</dbReference>
<gene>
    <name evidence="1" type="ORF">LEP1GSC115_5006</name>
</gene>
<organism evidence="1 2">
    <name type="scientific">Leptospira interrogans serovar Australis str. 200703203</name>
    <dbReference type="NCBI Taxonomy" id="1085541"/>
    <lineage>
        <taxon>Bacteria</taxon>
        <taxon>Pseudomonadati</taxon>
        <taxon>Spirochaetota</taxon>
        <taxon>Spirochaetia</taxon>
        <taxon>Leptospirales</taxon>
        <taxon>Leptospiraceae</taxon>
        <taxon>Leptospira</taxon>
    </lineage>
</organism>
<name>N1UH53_LEPIR</name>
<reference evidence="1 2" key="1">
    <citation type="submission" date="2013-02" db="EMBL/GenBank/DDBJ databases">
        <authorList>
            <person name="Harkins D.M."/>
            <person name="Durkin A.S."/>
            <person name="Brinkac L.M."/>
            <person name="Haft D.H."/>
            <person name="Selengut J.D."/>
            <person name="Sanka R."/>
            <person name="DePew J."/>
            <person name="Purushe J."/>
            <person name="Picardeau M."/>
            <person name="Werts C."/>
            <person name="Goarant C."/>
            <person name="Vinetz J.M."/>
            <person name="Sutton G.G."/>
            <person name="Nierman W.C."/>
            <person name="Fouts D.E."/>
        </authorList>
    </citation>
    <scope>NUCLEOTIDE SEQUENCE [LARGE SCALE GENOMIC DNA]</scope>
    <source>
        <strain evidence="1 2">200703203</strain>
    </source>
</reference>
<proteinExistence type="predicted"/>